<dbReference type="GO" id="GO:0030288">
    <property type="term" value="C:outer membrane-bounded periplasmic space"/>
    <property type="evidence" value="ECO:0007669"/>
    <property type="project" value="InterPro"/>
</dbReference>
<dbReference type="EMBL" id="PDCR01000005">
    <property type="protein sequence ID" value="PEG55662.1"/>
    <property type="molecule type" value="Genomic_DNA"/>
</dbReference>
<accession>A0A2A7NYP7</accession>
<proteinExistence type="inferred from homology"/>
<comment type="caution">
    <text evidence="5">The sequence shown here is derived from an EMBL/GenBank/DDBJ whole genome shotgun (WGS) entry which is preliminary data.</text>
</comment>
<comment type="subcellular location">
    <subcellularLocation>
        <location evidence="1">Cell envelope</location>
    </subcellularLocation>
</comment>
<evidence type="ECO:0000313" key="5">
    <source>
        <dbReference type="EMBL" id="PEG55662.1"/>
    </source>
</evidence>
<evidence type="ECO:0000256" key="3">
    <source>
        <dbReference type="ARBA" id="ARBA00022448"/>
    </source>
</evidence>
<keyword evidence="6" id="KW-1185">Reference proteome</keyword>
<dbReference type="PANTHER" id="PTHR33376:SF4">
    <property type="entry name" value="SIALIC ACID-BINDING PERIPLASMIC PROTEIN SIAP"/>
    <property type="match status" value="1"/>
</dbReference>
<protein>
    <submittedName>
        <fullName evidence="5">TRAP transporter substrate-binding protein DctP</fullName>
    </submittedName>
</protein>
<dbReference type="InterPro" id="IPR004682">
    <property type="entry name" value="TRAP_DctP"/>
</dbReference>
<dbReference type="PIRSF" id="PIRSF006470">
    <property type="entry name" value="DctB"/>
    <property type="match status" value="1"/>
</dbReference>
<comment type="similarity">
    <text evidence="2">Belongs to the bacterial solute-binding protein 7 family.</text>
</comment>
<dbReference type="InterPro" id="IPR038404">
    <property type="entry name" value="TRAP_DctP_sf"/>
</dbReference>
<evidence type="ECO:0000256" key="1">
    <source>
        <dbReference type="ARBA" id="ARBA00004196"/>
    </source>
</evidence>
<keyword evidence="3" id="KW-0813">Transport</keyword>
<dbReference type="NCBIfam" id="TIGR00787">
    <property type="entry name" value="dctP"/>
    <property type="match status" value="1"/>
</dbReference>
<organism evidence="5 6">
    <name type="scientific">Mycolicibacterium diernhoferi</name>
    <dbReference type="NCBI Taxonomy" id="1801"/>
    <lineage>
        <taxon>Bacteria</taxon>
        <taxon>Bacillati</taxon>
        <taxon>Actinomycetota</taxon>
        <taxon>Actinomycetes</taxon>
        <taxon>Mycobacteriales</taxon>
        <taxon>Mycobacteriaceae</taxon>
        <taxon>Mycolicibacterium</taxon>
    </lineage>
</organism>
<dbReference type="Proteomes" id="UP000220340">
    <property type="component" value="Unassembled WGS sequence"/>
</dbReference>
<name>A0A2A7NYP7_9MYCO</name>
<reference evidence="5 6" key="1">
    <citation type="submission" date="2017-10" db="EMBL/GenBank/DDBJ databases">
        <title>The new phylogeny of genus Mycobacterium.</title>
        <authorList>
            <person name="Tortoli E."/>
            <person name="Trovato A."/>
            <person name="Cirillo D.M."/>
        </authorList>
    </citation>
    <scope>NUCLEOTIDE SEQUENCE [LARGE SCALE GENOMIC DNA]</scope>
    <source>
        <strain evidence="5 6">IP141170001</strain>
    </source>
</reference>
<dbReference type="PANTHER" id="PTHR33376">
    <property type="match status" value="1"/>
</dbReference>
<dbReference type="InterPro" id="IPR018389">
    <property type="entry name" value="DctP_fam"/>
</dbReference>
<evidence type="ECO:0000313" key="6">
    <source>
        <dbReference type="Proteomes" id="UP000220340"/>
    </source>
</evidence>
<sequence length="377" mass="39657">MQALAFDCLTRSSRSRNLDSIALASAPAADSSSTRKSLGHERKTMKSLTRAITMCGVAAALVLSGCSDSSKNKDGATSLMFAVETSAGDPLADMLLAFAEEVENELGDSVDITVQTGGAIGDEEAVLQGLRAGAIDVAAVSGSVANLDPTFTIMDMPFLFTDRETVAEFLDGPYGDELSESLVETIGARVLGFGENGFRQITNSKRPIVTSSDLTGLKIRVPGNPARVALFEALGAAPTQIDIGEAYLALDQGVLDGQENPLKVIDAFSFYEKQPYLSLTSHIYSPVYLAMNEDTWQGLSPEVQQGLEKAAAAAAATSRAAGAEADEELLSKFEAAGVQVNEADVNQLSEAVSGVRDEIAAGIPGDFADRVIAEYRQ</sequence>
<evidence type="ECO:0000256" key="2">
    <source>
        <dbReference type="ARBA" id="ARBA00009023"/>
    </source>
</evidence>
<dbReference type="CDD" id="cd13603">
    <property type="entry name" value="PBP2_TRAP_Siap_TeaA_like"/>
    <property type="match status" value="1"/>
</dbReference>
<keyword evidence="4" id="KW-0732">Signal</keyword>
<evidence type="ECO:0000256" key="4">
    <source>
        <dbReference type="ARBA" id="ARBA00022729"/>
    </source>
</evidence>
<dbReference type="GO" id="GO:0055085">
    <property type="term" value="P:transmembrane transport"/>
    <property type="evidence" value="ECO:0007669"/>
    <property type="project" value="InterPro"/>
</dbReference>
<gene>
    <name evidence="5" type="ORF">CRI78_05225</name>
</gene>
<dbReference type="NCBIfam" id="NF037995">
    <property type="entry name" value="TRAP_S1"/>
    <property type="match status" value="1"/>
</dbReference>
<dbReference type="AlphaFoldDB" id="A0A2A7NYP7"/>
<dbReference type="Pfam" id="PF03480">
    <property type="entry name" value="DctP"/>
    <property type="match status" value="1"/>
</dbReference>
<dbReference type="Gene3D" id="3.40.190.170">
    <property type="entry name" value="Bacterial extracellular solute-binding protein, family 7"/>
    <property type="match status" value="1"/>
</dbReference>
<dbReference type="OrthoDB" id="9815946at2"/>